<evidence type="ECO:0000256" key="4">
    <source>
        <dbReference type="ARBA" id="ARBA00022475"/>
    </source>
</evidence>
<dbReference type="InterPro" id="IPR045584">
    <property type="entry name" value="Pilin-like"/>
</dbReference>
<dbReference type="PROSITE" id="PS00409">
    <property type="entry name" value="PROKAR_NTER_METHYL"/>
    <property type="match status" value="1"/>
</dbReference>
<comment type="caution">
    <text evidence="12">The sequence shown here is derived from an EMBL/GenBank/DDBJ whole genome shotgun (WGS) entry which is preliminary data.</text>
</comment>
<keyword evidence="4" id="KW-1003">Cell membrane</keyword>
<evidence type="ECO:0000256" key="5">
    <source>
        <dbReference type="ARBA" id="ARBA00022481"/>
    </source>
</evidence>
<dbReference type="GO" id="GO:0005886">
    <property type="term" value="C:plasma membrane"/>
    <property type="evidence" value="ECO:0007669"/>
    <property type="project" value="UniProtKB-SubCell"/>
</dbReference>
<dbReference type="AlphaFoldDB" id="A0A0F9VMP4"/>
<dbReference type="InterPro" id="IPR000983">
    <property type="entry name" value="Bac_GSPG_pilin"/>
</dbReference>
<keyword evidence="9 10" id="KW-0472">Membrane</keyword>
<dbReference type="NCBIfam" id="TIGR01710">
    <property type="entry name" value="typeII_sec_gspG"/>
    <property type="match status" value="1"/>
</dbReference>
<evidence type="ECO:0000256" key="8">
    <source>
        <dbReference type="ARBA" id="ARBA00022989"/>
    </source>
</evidence>
<dbReference type="SUPFAM" id="SSF54523">
    <property type="entry name" value="Pili subunits"/>
    <property type="match status" value="1"/>
</dbReference>
<organism evidence="12">
    <name type="scientific">marine sediment metagenome</name>
    <dbReference type="NCBI Taxonomy" id="412755"/>
    <lineage>
        <taxon>unclassified sequences</taxon>
        <taxon>metagenomes</taxon>
        <taxon>ecological metagenomes</taxon>
    </lineage>
</organism>
<evidence type="ECO:0000256" key="6">
    <source>
        <dbReference type="ARBA" id="ARBA00022519"/>
    </source>
</evidence>
<evidence type="ECO:0000313" key="12">
    <source>
        <dbReference type="EMBL" id="KKO05300.1"/>
    </source>
</evidence>
<dbReference type="Pfam" id="PF08334">
    <property type="entry name" value="T2SSG"/>
    <property type="match status" value="1"/>
</dbReference>
<comment type="subcellular location">
    <subcellularLocation>
        <location evidence="1">Cell inner membrane</location>
        <topology evidence="1">Single-pass membrane protein</topology>
    </subcellularLocation>
</comment>
<dbReference type="GO" id="GO:0015627">
    <property type="term" value="C:type II protein secretion system complex"/>
    <property type="evidence" value="ECO:0007669"/>
    <property type="project" value="InterPro"/>
</dbReference>
<reference evidence="12" key="1">
    <citation type="journal article" date="2015" name="Nature">
        <title>Complex archaea that bridge the gap between prokaryotes and eukaryotes.</title>
        <authorList>
            <person name="Spang A."/>
            <person name="Saw J.H."/>
            <person name="Jorgensen S.L."/>
            <person name="Zaremba-Niedzwiedzka K."/>
            <person name="Martijn J."/>
            <person name="Lind A.E."/>
            <person name="van Eijk R."/>
            <person name="Schleper C."/>
            <person name="Guy L."/>
            <person name="Ettema T.J."/>
        </authorList>
    </citation>
    <scope>NUCLEOTIDE SEQUENCE</scope>
</reference>
<dbReference type="GO" id="GO:0015628">
    <property type="term" value="P:protein secretion by the type II secretion system"/>
    <property type="evidence" value="ECO:0007669"/>
    <property type="project" value="InterPro"/>
</dbReference>
<evidence type="ECO:0000256" key="9">
    <source>
        <dbReference type="ARBA" id="ARBA00023136"/>
    </source>
</evidence>
<protein>
    <recommendedName>
        <fullName evidence="3">Type II secretion system core protein G</fullName>
    </recommendedName>
</protein>
<keyword evidence="5" id="KW-0488">Methylation</keyword>
<dbReference type="EMBL" id="LAZR01000019">
    <property type="protein sequence ID" value="KKO05300.1"/>
    <property type="molecule type" value="Genomic_DNA"/>
</dbReference>
<dbReference type="InterPro" id="IPR013545">
    <property type="entry name" value="T2SS_protein-GspG_C"/>
</dbReference>
<proteinExistence type="inferred from homology"/>
<keyword evidence="7 10" id="KW-0812">Transmembrane</keyword>
<feature type="domain" description="Type II secretion system protein GspG C-terminal" evidence="11">
    <location>
        <begin position="39"/>
        <end position="148"/>
    </location>
</feature>
<sequence>MQMQRQTRPATVSQRGFSLIEILVVLVIMGLLISIIAPNVLGRADEARVQKVFADFSAIETALRMYRLDNYSYPSSEQGLNALVERPTLAPVPANWKSDGYLESLPVDPWGNPYLYLSPGQNGDYDIFTYGADGTRGGEGQNADYGNWQDME</sequence>
<dbReference type="InterPro" id="IPR010054">
    <property type="entry name" value="Type2_sec_GspG"/>
</dbReference>
<feature type="transmembrane region" description="Helical" evidence="10">
    <location>
        <begin position="20"/>
        <end position="41"/>
    </location>
</feature>
<evidence type="ECO:0000256" key="10">
    <source>
        <dbReference type="SAM" id="Phobius"/>
    </source>
</evidence>
<evidence type="ECO:0000256" key="2">
    <source>
        <dbReference type="ARBA" id="ARBA00009984"/>
    </source>
</evidence>
<keyword evidence="6" id="KW-0997">Cell inner membrane</keyword>
<dbReference type="PANTHER" id="PTHR30093:SF44">
    <property type="entry name" value="TYPE II SECRETION SYSTEM CORE PROTEIN G"/>
    <property type="match status" value="1"/>
</dbReference>
<gene>
    <name evidence="12" type="ORF">LCGC14_0075710</name>
</gene>
<dbReference type="Gene3D" id="3.30.700.10">
    <property type="entry name" value="Glycoprotein, Type 4 Pilin"/>
    <property type="match status" value="1"/>
</dbReference>
<keyword evidence="8 10" id="KW-1133">Transmembrane helix</keyword>
<evidence type="ECO:0000259" key="11">
    <source>
        <dbReference type="Pfam" id="PF08334"/>
    </source>
</evidence>
<dbReference type="Pfam" id="PF07963">
    <property type="entry name" value="N_methyl"/>
    <property type="match status" value="1"/>
</dbReference>
<evidence type="ECO:0000256" key="3">
    <source>
        <dbReference type="ARBA" id="ARBA00020042"/>
    </source>
</evidence>
<name>A0A0F9VMP4_9ZZZZ</name>
<evidence type="ECO:0000256" key="7">
    <source>
        <dbReference type="ARBA" id="ARBA00022692"/>
    </source>
</evidence>
<accession>A0A0F9VMP4</accession>
<dbReference type="PANTHER" id="PTHR30093">
    <property type="entry name" value="GENERAL SECRETION PATHWAY PROTEIN G"/>
    <property type="match status" value="1"/>
</dbReference>
<evidence type="ECO:0000256" key="1">
    <source>
        <dbReference type="ARBA" id="ARBA00004377"/>
    </source>
</evidence>
<dbReference type="PRINTS" id="PR00813">
    <property type="entry name" value="BCTERIALGSPG"/>
</dbReference>
<comment type="similarity">
    <text evidence="2">Belongs to the GSP G family.</text>
</comment>
<dbReference type="NCBIfam" id="TIGR02532">
    <property type="entry name" value="IV_pilin_GFxxxE"/>
    <property type="match status" value="1"/>
</dbReference>
<dbReference type="InterPro" id="IPR012902">
    <property type="entry name" value="N_methyl_site"/>
</dbReference>